<dbReference type="InterPro" id="IPR051735">
    <property type="entry name" value="CFEM_domain"/>
</dbReference>
<evidence type="ECO:0000256" key="1">
    <source>
        <dbReference type="ARBA" id="ARBA00004609"/>
    </source>
</evidence>
<evidence type="ECO:0000256" key="5">
    <source>
        <dbReference type="ARBA" id="ARBA00022525"/>
    </source>
</evidence>
<proteinExistence type="inferred from homology"/>
<dbReference type="Pfam" id="PF05730">
    <property type="entry name" value="CFEM"/>
    <property type="match status" value="1"/>
</dbReference>
<dbReference type="OrthoDB" id="3767534at2759"/>
<evidence type="ECO:0000256" key="9">
    <source>
        <dbReference type="ARBA" id="ARBA00022729"/>
    </source>
</evidence>
<dbReference type="Proteomes" id="UP000186583">
    <property type="component" value="Unassembled WGS sequence"/>
</dbReference>
<evidence type="ECO:0000256" key="15">
    <source>
        <dbReference type="PROSITE-ProRule" id="PRU01356"/>
    </source>
</evidence>
<keyword evidence="6 15" id="KW-0349">Heme</keyword>
<comment type="subcellular location">
    <subcellularLocation>
        <location evidence="1">Cell membrane</location>
        <topology evidence="1">Lipid-anchor</topology>
        <topology evidence="1">GPI-anchor</topology>
    </subcellularLocation>
    <subcellularLocation>
        <location evidence="2">Secreted</location>
    </subcellularLocation>
</comment>
<dbReference type="AlphaFoldDB" id="A0A1Q8RV34"/>
<evidence type="ECO:0000313" key="19">
    <source>
        <dbReference type="EMBL" id="OLN88244.1"/>
    </source>
</evidence>
<dbReference type="SMART" id="SM00747">
    <property type="entry name" value="CFEM"/>
    <property type="match status" value="1"/>
</dbReference>
<evidence type="ECO:0000256" key="8">
    <source>
        <dbReference type="ARBA" id="ARBA00022723"/>
    </source>
</evidence>
<dbReference type="GO" id="GO:0005576">
    <property type="term" value="C:extracellular region"/>
    <property type="evidence" value="ECO:0007669"/>
    <property type="project" value="UniProtKB-SubCell"/>
</dbReference>
<keyword evidence="11" id="KW-0472">Membrane</keyword>
<dbReference type="GO" id="GO:0005886">
    <property type="term" value="C:plasma membrane"/>
    <property type="evidence" value="ECO:0007669"/>
    <property type="project" value="UniProtKB-SubCell"/>
</dbReference>
<feature type="signal peptide" evidence="17">
    <location>
        <begin position="1"/>
        <end position="16"/>
    </location>
</feature>
<sequence length="217" mass="20746">MKFTAATLALVGLAAAQSLSQFPQCSQECLSSAITENGECSVGDFDCLCTPENFQSIVEGSLPCVLDACGEDVSVNQVLPAAASICGDVITGGGAGAAPSTTAPGAASSAPGAASSVPGAVSSSPRVTSSSPATAATPVATPAATSNRGSVAVTTIITTAGSAVVTTRVAIVTSSVTTRNGTVTAATTIPPVTINGAAVQGPAGVFAAVALGVLAYL</sequence>
<evidence type="ECO:0000256" key="17">
    <source>
        <dbReference type="SAM" id="SignalP"/>
    </source>
</evidence>
<feature type="region of interest" description="Disordered" evidence="16">
    <location>
        <begin position="97"/>
        <end position="144"/>
    </location>
</feature>
<reference evidence="19 20" key="1">
    <citation type="submission" date="2016-11" db="EMBL/GenBank/DDBJ databases">
        <title>Draft Genome Assembly of Colletotrichum chlorophyti a pathogen of herbaceous plants.</title>
        <authorList>
            <person name="Gan P."/>
            <person name="Narusaka M."/>
            <person name="Tsushima A."/>
            <person name="Narusaka Y."/>
            <person name="Takano Y."/>
            <person name="Shirasu K."/>
        </authorList>
    </citation>
    <scope>NUCLEOTIDE SEQUENCE [LARGE SCALE GENOMIC DNA]</scope>
    <source>
        <strain evidence="19 20">NTL11</strain>
    </source>
</reference>
<keyword evidence="5" id="KW-0964">Secreted</keyword>
<evidence type="ECO:0000256" key="3">
    <source>
        <dbReference type="ARBA" id="ARBA00010031"/>
    </source>
</evidence>
<keyword evidence="13" id="KW-0325">Glycoprotein</keyword>
<feature type="disulfide bond" evidence="15">
    <location>
        <begin position="40"/>
        <end position="47"/>
    </location>
</feature>
<name>A0A1Q8RV34_9PEZI</name>
<keyword evidence="14" id="KW-0449">Lipoprotein</keyword>
<keyword evidence="20" id="KW-1185">Reference proteome</keyword>
<keyword evidence="4" id="KW-1003">Cell membrane</keyword>
<comment type="caution">
    <text evidence="15">Lacks conserved residue(s) required for the propagation of feature annotation.</text>
</comment>
<keyword evidence="8 15" id="KW-0479">Metal-binding</keyword>
<evidence type="ECO:0000256" key="2">
    <source>
        <dbReference type="ARBA" id="ARBA00004613"/>
    </source>
</evidence>
<protein>
    <recommendedName>
        <fullName evidence="18">CFEM domain-containing protein</fullName>
    </recommendedName>
</protein>
<keyword evidence="10 15" id="KW-0408">Iron</keyword>
<dbReference type="GO" id="GO:0098552">
    <property type="term" value="C:side of membrane"/>
    <property type="evidence" value="ECO:0007669"/>
    <property type="project" value="UniProtKB-KW"/>
</dbReference>
<evidence type="ECO:0000259" key="18">
    <source>
        <dbReference type="PROSITE" id="PS52012"/>
    </source>
</evidence>
<evidence type="ECO:0000256" key="16">
    <source>
        <dbReference type="SAM" id="MobiDB-lite"/>
    </source>
</evidence>
<comment type="caution">
    <text evidence="19">The sequence shown here is derived from an EMBL/GenBank/DDBJ whole genome shotgun (WGS) entry which is preliminary data.</text>
</comment>
<evidence type="ECO:0000313" key="20">
    <source>
        <dbReference type="Proteomes" id="UP000186583"/>
    </source>
</evidence>
<keyword evidence="9 17" id="KW-0732">Signal</keyword>
<accession>A0A1Q8RV34</accession>
<keyword evidence="12 15" id="KW-1015">Disulfide bond</keyword>
<dbReference type="GO" id="GO:0046872">
    <property type="term" value="F:metal ion binding"/>
    <property type="evidence" value="ECO:0007669"/>
    <property type="project" value="UniProtKB-UniRule"/>
</dbReference>
<dbReference type="PROSITE" id="PS52012">
    <property type="entry name" value="CFEM"/>
    <property type="match status" value="1"/>
</dbReference>
<organism evidence="19 20">
    <name type="scientific">Colletotrichum chlorophyti</name>
    <dbReference type="NCBI Taxonomy" id="708187"/>
    <lineage>
        <taxon>Eukaryota</taxon>
        <taxon>Fungi</taxon>
        <taxon>Dikarya</taxon>
        <taxon>Ascomycota</taxon>
        <taxon>Pezizomycotina</taxon>
        <taxon>Sordariomycetes</taxon>
        <taxon>Hypocreomycetidae</taxon>
        <taxon>Glomerellales</taxon>
        <taxon>Glomerellaceae</taxon>
        <taxon>Colletotrichum</taxon>
    </lineage>
</organism>
<evidence type="ECO:0000256" key="7">
    <source>
        <dbReference type="ARBA" id="ARBA00022622"/>
    </source>
</evidence>
<dbReference type="EMBL" id="MPGH01000088">
    <property type="protein sequence ID" value="OLN88244.1"/>
    <property type="molecule type" value="Genomic_DNA"/>
</dbReference>
<keyword evidence="7" id="KW-0336">GPI-anchor</keyword>
<evidence type="ECO:0000256" key="13">
    <source>
        <dbReference type="ARBA" id="ARBA00023180"/>
    </source>
</evidence>
<feature type="binding site" description="axial binding residue" evidence="15">
    <location>
        <position position="44"/>
    </location>
    <ligand>
        <name>heme</name>
        <dbReference type="ChEBI" id="CHEBI:30413"/>
    </ligand>
    <ligandPart>
        <name>Fe</name>
        <dbReference type="ChEBI" id="CHEBI:18248"/>
    </ligandPart>
</feature>
<evidence type="ECO:0000256" key="6">
    <source>
        <dbReference type="ARBA" id="ARBA00022617"/>
    </source>
</evidence>
<dbReference type="PANTHER" id="PTHR37928:SF2">
    <property type="entry name" value="GPI ANCHORED CFEM DOMAIN PROTEIN (AFU_ORTHOLOGUE AFUA_6G10580)"/>
    <property type="match status" value="1"/>
</dbReference>
<evidence type="ECO:0000256" key="12">
    <source>
        <dbReference type="ARBA" id="ARBA00023157"/>
    </source>
</evidence>
<feature type="domain" description="CFEM" evidence="18">
    <location>
        <begin position="1"/>
        <end position="113"/>
    </location>
</feature>
<gene>
    <name evidence="19" type="ORF">CCHL11_00075</name>
</gene>
<evidence type="ECO:0000256" key="10">
    <source>
        <dbReference type="ARBA" id="ARBA00023004"/>
    </source>
</evidence>
<feature type="chain" id="PRO_5012209434" description="CFEM domain-containing protein" evidence="17">
    <location>
        <begin position="17"/>
        <end position="217"/>
    </location>
</feature>
<dbReference type="STRING" id="708187.A0A1Q8RV34"/>
<dbReference type="PANTHER" id="PTHR37928">
    <property type="entry name" value="CFEM DOMAIN PROTEIN (AFU_ORTHOLOGUE AFUA_6G14090)"/>
    <property type="match status" value="1"/>
</dbReference>
<evidence type="ECO:0000256" key="4">
    <source>
        <dbReference type="ARBA" id="ARBA00022475"/>
    </source>
</evidence>
<evidence type="ECO:0000256" key="14">
    <source>
        <dbReference type="ARBA" id="ARBA00023288"/>
    </source>
</evidence>
<dbReference type="InterPro" id="IPR008427">
    <property type="entry name" value="Extracellular_membr_CFEM_dom"/>
</dbReference>
<evidence type="ECO:0000256" key="11">
    <source>
        <dbReference type="ARBA" id="ARBA00023136"/>
    </source>
</evidence>
<comment type="similarity">
    <text evidence="3">Belongs to the RBT5 family.</text>
</comment>